<protein>
    <recommendedName>
        <fullName evidence="8">Integral membrane bound transporter domain-containing protein</fullName>
    </recommendedName>
</protein>
<dbReference type="PANTHER" id="PTHR30509">
    <property type="entry name" value="P-HYDROXYBENZOIC ACID EFFLUX PUMP SUBUNIT-RELATED"/>
    <property type="match status" value="1"/>
</dbReference>
<gene>
    <name evidence="9" type="ORF">BRPE64_DCDS04090</name>
</gene>
<dbReference type="Proteomes" id="UP000013966">
    <property type="component" value="Plasmid p1"/>
</dbReference>
<dbReference type="GO" id="GO:0005886">
    <property type="term" value="C:plasma membrane"/>
    <property type="evidence" value="ECO:0007669"/>
    <property type="project" value="UniProtKB-SubCell"/>
</dbReference>
<geneLocation type="plasmid" evidence="9 10">
    <name>p1</name>
</geneLocation>
<reference evidence="9 10" key="1">
    <citation type="journal article" date="2013" name="Genome Announc.">
        <title>Complete Genome Sequence of Burkholderia sp. Strain RPE64, Bacterial Symbiont of the Bean Bug Riptortus pedestris.</title>
        <authorList>
            <person name="Shibata T.F."/>
            <person name="Maeda T."/>
            <person name="Nikoh N."/>
            <person name="Yamaguchi K."/>
            <person name="Oshima K."/>
            <person name="Hattori M."/>
            <person name="Nishiyama T."/>
            <person name="Hasebe M."/>
            <person name="Fukatsu T."/>
            <person name="Kikuchi Y."/>
            <person name="Shigenobu S."/>
        </authorList>
    </citation>
    <scope>NUCLEOTIDE SEQUENCE [LARGE SCALE GENOMIC DNA]</scope>
    <source>
        <plasmid evidence="9 10">p1</plasmid>
    </source>
</reference>
<evidence type="ECO:0000313" key="10">
    <source>
        <dbReference type="Proteomes" id="UP000013966"/>
    </source>
</evidence>
<keyword evidence="3 7" id="KW-0812">Transmembrane</keyword>
<keyword evidence="5 7" id="KW-0472">Membrane</keyword>
<comment type="subcellular location">
    <subcellularLocation>
        <location evidence="1">Cell membrane</location>
        <topology evidence="1">Multi-pass membrane protein</topology>
    </subcellularLocation>
</comment>
<evidence type="ECO:0000256" key="3">
    <source>
        <dbReference type="ARBA" id="ARBA00022692"/>
    </source>
</evidence>
<dbReference type="InterPro" id="IPR049453">
    <property type="entry name" value="Memb_transporter_dom"/>
</dbReference>
<name>R4WZX1_9BURK</name>
<dbReference type="HOGENOM" id="CLU_791488_0_0_4"/>
<evidence type="ECO:0000256" key="2">
    <source>
        <dbReference type="ARBA" id="ARBA00022475"/>
    </source>
</evidence>
<feature type="transmembrane region" description="Helical" evidence="7">
    <location>
        <begin position="107"/>
        <end position="123"/>
    </location>
</feature>
<comment type="similarity">
    <text evidence="6">Belongs to the YccS/YhfK family.</text>
</comment>
<dbReference type="EMBL" id="AP013061">
    <property type="protein sequence ID" value="BAN27345.1"/>
    <property type="molecule type" value="Genomic_DNA"/>
</dbReference>
<evidence type="ECO:0000259" key="8">
    <source>
        <dbReference type="Pfam" id="PF13515"/>
    </source>
</evidence>
<feature type="domain" description="Integral membrane bound transporter" evidence="8">
    <location>
        <begin position="45"/>
        <end position="169"/>
    </location>
</feature>
<evidence type="ECO:0000256" key="4">
    <source>
        <dbReference type="ARBA" id="ARBA00022989"/>
    </source>
</evidence>
<dbReference type="PANTHER" id="PTHR30509:SF9">
    <property type="entry name" value="MULTIDRUG RESISTANCE PROTEIN MDTO"/>
    <property type="match status" value="1"/>
</dbReference>
<evidence type="ECO:0000256" key="6">
    <source>
        <dbReference type="ARBA" id="ARBA00043993"/>
    </source>
</evidence>
<evidence type="ECO:0000256" key="1">
    <source>
        <dbReference type="ARBA" id="ARBA00004651"/>
    </source>
</evidence>
<dbReference type="Pfam" id="PF13515">
    <property type="entry name" value="FUSC_2"/>
    <property type="match status" value="1"/>
</dbReference>
<organism evidence="9 10">
    <name type="scientific">Caballeronia insecticola</name>
    <dbReference type="NCBI Taxonomy" id="758793"/>
    <lineage>
        <taxon>Bacteria</taxon>
        <taxon>Pseudomonadati</taxon>
        <taxon>Pseudomonadota</taxon>
        <taxon>Betaproteobacteria</taxon>
        <taxon>Burkholderiales</taxon>
        <taxon>Burkholderiaceae</taxon>
        <taxon>Caballeronia</taxon>
    </lineage>
</organism>
<proteinExistence type="inferred from homology"/>
<evidence type="ECO:0000256" key="7">
    <source>
        <dbReference type="SAM" id="Phobius"/>
    </source>
</evidence>
<feature type="transmembrane region" description="Helical" evidence="7">
    <location>
        <begin position="153"/>
        <end position="173"/>
    </location>
</feature>
<dbReference type="KEGG" id="buo:BRPE64_DCDS04090"/>
<accession>R4WZX1</accession>
<dbReference type="AlphaFoldDB" id="R4WZX1"/>
<keyword evidence="9" id="KW-0614">Plasmid</keyword>
<sequence length="361" mass="38942">MRHIQFAIDTERMTAISHPKRKLRAFFGAPEARRLIRTLMSCAISYAAARLAALPEGYWALITTLVIVTQPSLTQAVDTARDQIIGACIGAVVGVLGIVAMERGAPPLAVFTVALLPLAALSAKRPAFRLACVTLVIVVLIPAGPGLPFERPLHRVLEILIGAASAFVVSAVWPNRAIKAAHRSVANTLMTLGQLIGLYLSGEQDEARAMRLEARSMDAQKALDDALKEAEREHIIVLVQNRRSDAIDKAAPFLRRLHSDALFLAKAVSRLDSETCASRLGDTGRTLQALFETLASVLASTRQDEAKLAHVRASVNQLKHTLSMHEPSHGAQEVAQFVVGLIVADVDALVSTIYPPKEQSA</sequence>
<evidence type="ECO:0000256" key="5">
    <source>
        <dbReference type="ARBA" id="ARBA00023136"/>
    </source>
</evidence>
<keyword evidence="10" id="KW-1185">Reference proteome</keyword>
<keyword evidence="4 7" id="KW-1133">Transmembrane helix</keyword>
<reference evidence="9 10" key="2">
    <citation type="journal article" date="2018" name="Int. J. Syst. Evol. Microbiol.">
        <title>Burkholderia insecticola sp. nov., a gut symbiotic bacterium of the bean bug Riptortus pedestris.</title>
        <authorList>
            <person name="Takeshita K."/>
            <person name="Tamaki H."/>
            <person name="Ohbayashi T."/>
            <person name="Meng X.-Y."/>
            <person name="Sone T."/>
            <person name="Mitani Y."/>
            <person name="Peeters C."/>
            <person name="Kikuchi Y."/>
            <person name="Vandamme P."/>
        </authorList>
    </citation>
    <scope>NUCLEOTIDE SEQUENCE [LARGE SCALE GENOMIC DNA]</scope>
    <source>
        <strain evidence="9">RPE64</strain>
        <plasmid evidence="9 10">p1</plasmid>
    </source>
</reference>
<feature type="transmembrane region" description="Helical" evidence="7">
    <location>
        <begin position="84"/>
        <end position="101"/>
    </location>
</feature>
<dbReference type="GO" id="GO:0022857">
    <property type="term" value="F:transmembrane transporter activity"/>
    <property type="evidence" value="ECO:0007669"/>
    <property type="project" value="InterPro"/>
</dbReference>
<evidence type="ECO:0000313" key="9">
    <source>
        <dbReference type="EMBL" id="BAN27345.1"/>
    </source>
</evidence>
<dbReference type="PATRIC" id="fig|758793.3.peg.5556"/>
<keyword evidence="2" id="KW-1003">Cell membrane</keyword>
<feature type="transmembrane region" description="Helical" evidence="7">
    <location>
        <begin position="130"/>
        <end position="147"/>
    </location>
</feature>